<dbReference type="AlphaFoldDB" id="A0A9Q3C2Z7"/>
<dbReference type="EMBL" id="AVOT02004165">
    <property type="protein sequence ID" value="MBW0475588.1"/>
    <property type="molecule type" value="Genomic_DNA"/>
</dbReference>
<gene>
    <name evidence="1" type="ORF">O181_015303</name>
</gene>
<evidence type="ECO:0000313" key="1">
    <source>
        <dbReference type="EMBL" id="MBW0475588.1"/>
    </source>
</evidence>
<evidence type="ECO:0000313" key="2">
    <source>
        <dbReference type="Proteomes" id="UP000765509"/>
    </source>
</evidence>
<keyword evidence="2" id="KW-1185">Reference proteome</keyword>
<protein>
    <submittedName>
        <fullName evidence="1">Uncharacterized protein</fullName>
    </submittedName>
</protein>
<proteinExistence type="predicted"/>
<name>A0A9Q3C2Z7_9BASI</name>
<organism evidence="1 2">
    <name type="scientific">Austropuccinia psidii MF-1</name>
    <dbReference type="NCBI Taxonomy" id="1389203"/>
    <lineage>
        <taxon>Eukaryota</taxon>
        <taxon>Fungi</taxon>
        <taxon>Dikarya</taxon>
        <taxon>Basidiomycota</taxon>
        <taxon>Pucciniomycotina</taxon>
        <taxon>Pucciniomycetes</taxon>
        <taxon>Pucciniales</taxon>
        <taxon>Sphaerophragmiaceae</taxon>
        <taxon>Austropuccinia</taxon>
    </lineage>
</organism>
<comment type="caution">
    <text evidence="1">The sequence shown here is derived from an EMBL/GenBank/DDBJ whole genome shotgun (WGS) entry which is preliminary data.</text>
</comment>
<sequence>MWQTECDNSEKCIVEAQIYNKKRHDKSHQAPDFKEGDQVLISKLKFNNLKGPKQMRDSFLGPFKIIRMLRMKAVEIRLTEEFSRKHTFFPVMLVKPYSQTDDNKFPNRKNIIANEKLVKEND</sequence>
<dbReference type="OrthoDB" id="4360000at2759"/>
<dbReference type="Proteomes" id="UP000765509">
    <property type="component" value="Unassembled WGS sequence"/>
</dbReference>
<accession>A0A9Q3C2Z7</accession>
<reference evidence="1" key="1">
    <citation type="submission" date="2021-03" db="EMBL/GenBank/DDBJ databases">
        <title>Draft genome sequence of rust myrtle Austropuccinia psidii MF-1, a brazilian biotype.</title>
        <authorList>
            <person name="Quecine M.C."/>
            <person name="Pachon D.M.R."/>
            <person name="Bonatelli M.L."/>
            <person name="Correr F.H."/>
            <person name="Franceschini L.M."/>
            <person name="Leite T.F."/>
            <person name="Margarido G.R.A."/>
            <person name="Almeida C.A."/>
            <person name="Ferrarezi J.A."/>
            <person name="Labate C.A."/>
        </authorList>
    </citation>
    <scope>NUCLEOTIDE SEQUENCE</scope>
    <source>
        <strain evidence="1">MF-1</strain>
    </source>
</reference>